<keyword evidence="3" id="KW-1185">Reference proteome</keyword>
<reference evidence="2 3" key="1">
    <citation type="journal article" date="2021" name="Elife">
        <title>Chloroplast acquisition without the gene transfer in kleptoplastic sea slugs, Plakobranchus ocellatus.</title>
        <authorList>
            <person name="Maeda T."/>
            <person name="Takahashi S."/>
            <person name="Yoshida T."/>
            <person name="Shimamura S."/>
            <person name="Takaki Y."/>
            <person name="Nagai Y."/>
            <person name="Toyoda A."/>
            <person name="Suzuki Y."/>
            <person name="Arimoto A."/>
            <person name="Ishii H."/>
            <person name="Satoh N."/>
            <person name="Nishiyama T."/>
            <person name="Hasebe M."/>
            <person name="Maruyama T."/>
            <person name="Minagawa J."/>
            <person name="Obokata J."/>
            <person name="Shigenobu S."/>
        </authorList>
    </citation>
    <scope>NUCLEOTIDE SEQUENCE [LARGE SCALE GENOMIC DNA]</scope>
</reference>
<name>A0AAV4DXB1_9GAST</name>
<feature type="compositionally biased region" description="Pro residues" evidence="1">
    <location>
        <begin position="266"/>
        <end position="278"/>
    </location>
</feature>
<organism evidence="2 3">
    <name type="scientific">Plakobranchus ocellatus</name>
    <dbReference type="NCBI Taxonomy" id="259542"/>
    <lineage>
        <taxon>Eukaryota</taxon>
        <taxon>Metazoa</taxon>
        <taxon>Spiralia</taxon>
        <taxon>Lophotrochozoa</taxon>
        <taxon>Mollusca</taxon>
        <taxon>Gastropoda</taxon>
        <taxon>Heterobranchia</taxon>
        <taxon>Euthyneura</taxon>
        <taxon>Panpulmonata</taxon>
        <taxon>Sacoglossa</taxon>
        <taxon>Placobranchoidea</taxon>
        <taxon>Plakobranchidae</taxon>
        <taxon>Plakobranchus</taxon>
    </lineage>
</organism>
<feature type="region of interest" description="Disordered" evidence="1">
    <location>
        <begin position="174"/>
        <end position="356"/>
    </location>
</feature>
<dbReference type="Proteomes" id="UP000735302">
    <property type="component" value="Unassembled WGS sequence"/>
</dbReference>
<proteinExistence type="predicted"/>
<evidence type="ECO:0000313" key="2">
    <source>
        <dbReference type="EMBL" id="GFO48466.1"/>
    </source>
</evidence>
<comment type="caution">
    <text evidence="2">The sequence shown here is derived from an EMBL/GenBank/DDBJ whole genome shotgun (WGS) entry which is preliminary data.</text>
</comment>
<feature type="compositionally biased region" description="Basic and acidic residues" evidence="1">
    <location>
        <begin position="282"/>
        <end position="301"/>
    </location>
</feature>
<evidence type="ECO:0000313" key="3">
    <source>
        <dbReference type="Proteomes" id="UP000735302"/>
    </source>
</evidence>
<feature type="compositionally biased region" description="Pro residues" evidence="1">
    <location>
        <begin position="186"/>
        <end position="216"/>
    </location>
</feature>
<accession>A0AAV4DXB1</accession>
<gene>
    <name evidence="2" type="ORF">PoB_007497100</name>
</gene>
<evidence type="ECO:0000256" key="1">
    <source>
        <dbReference type="SAM" id="MobiDB-lite"/>
    </source>
</evidence>
<feature type="compositionally biased region" description="Pro residues" evidence="1">
    <location>
        <begin position="88"/>
        <end position="103"/>
    </location>
</feature>
<feature type="region of interest" description="Disordered" evidence="1">
    <location>
        <begin position="77"/>
        <end position="135"/>
    </location>
</feature>
<feature type="compositionally biased region" description="Low complexity" evidence="1">
    <location>
        <begin position="217"/>
        <end position="241"/>
    </location>
</feature>
<protein>
    <submittedName>
        <fullName evidence="2">Uncharacterized protein</fullName>
    </submittedName>
</protein>
<dbReference type="AlphaFoldDB" id="A0AAV4DXB1"/>
<sequence length="356" mass="38620">MIGVIEDDQKDRAVKAVLRDVTGLDLAALGEIRWNFRGRHVTVGVTSASPRNRDRLARMKGGPLTMRNNGCAAKAFLLRGKNDRTPSTRPPTQPKRPEIPPPTQANRAERPRTKANETGPRSHAAAVRARRVETRTMGVQTDAPVPDLVPTLDSLIKEVRELKRRVLELTCARFPPSQPCGRLMPWPVPVRTPPSNQPSTPPSFDPSVPNPTPPSPTRATSLATSRSSTPSPHRSNSPPTTRRNKHAGSEGVPRTPSPARSISSGHPPPPPPPSPSRPRTPCRCDKCRTGLVRGEPRDERTGSTPATPPRYSRPSPQTSVPLTRRSRSVSPPRSSRAPSPPSPRGPPNTTARAGRV</sequence>
<feature type="compositionally biased region" description="Low complexity" evidence="1">
    <location>
        <begin position="328"/>
        <end position="337"/>
    </location>
</feature>
<dbReference type="EMBL" id="BLXT01008389">
    <property type="protein sequence ID" value="GFO48466.1"/>
    <property type="molecule type" value="Genomic_DNA"/>
</dbReference>